<dbReference type="InterPro" id="IPR026634">
    <property type="entry name" value="TPST-like"/>
</dbReference>
<evidence type="ECO:0000313" key="3">
    <source>
        <dbReference type="Proteomes" id="UP000516105"/>
    </source>
</evidence>
<dbReference type="PANTHER" id="PTHR12788:SF10">
    <property type="entry name" value="PROTEIN-TYROSINE SULFOTRANSFERASE"/>
    <property type="match status" value="1"/>
</dbReference>
<evidence type="ECO:0000313" key="2">
    <source>
        <dbReference type="EMBL" id="QNP44930.1"/>
    </source>
</evidence>
<organism evidence="2 3">
    <name type="scientific">Sphingomonas sediminicola</name>
    <dbReference type="NCBI Taxonomy" id="386874"/>
    <lineage>
        <taxon>Bacteria</taxon>
        <taxon>Pseudomonadati</taxon>
        <taxon>Pseudomonadota</taxon>
        <taxon>Alphaproteobacteria</taxon>
        <taxon>Sphingomonadales</taxon>
        <taxon>Sphingomonadaceae</taxon>
        <taxon>Sphingomonas</taxon>
    </lineage>
</organism>
<dbReference type="SUPFAM" id="SSF52540">
    <property type="entry name" value="P-loop containing nucleoside triphosphate hydrolases"/>
    <property type="match status" value="1"/>
</dbReference>
<keyword evidence="1" id="KW-0808">Transferase</keyword>
<dbReference type="PANTHER" id="PTHR12788">
    <property type="entry name" value="PROTEIN-TYROSINE SULFOTRANSFERASE 2"/>
    <property type="match status" value="1"/>
</dbReference>
<dbReference type="Proteomes" id="UP000516105">
    <property type="component" value="Chromosome"/>
</dbReference>
<name>A0ABX6T5L0_9SPHN</name>
<dbReference type="InterPro" id="IPR027417">
    <property type="entry name" value="P-loop_NTPase"/>
</dbReference>
<dbReference type="Pfam" id="PF13469">
    <property type="entry name" value="Sulfotransfer_3"/>
    <property type="match status" value="1"/>
</dbReference>
<dbReference type="EMBL" id="CP060782">
    <property type="protein sequence ID" value="QNP44930.1"/>
    <property type="molecule type" value="Genomic_DNA"/>
</dbReference>
<reference evidence="2 3" key="1">
    <citation type="submission" date="2020-08" db="EMBL/GenBank/DDBJ databases">
        <title>Genome sequence of Sphingomonas sediminicola KACC 15039T.</title>
        <authorList>
            <person name="Hyun D.-W."/>
            <person name="Bae J.-W."/>
        </authorList>
    </citation>
    <scope>NUCLEOTIDE SEQUENCE [LARGE SCALE GENOMIC DNA]</scope>
    <source>
        <strain evidence="2 3">KACC 15039</strain>
    </source>
</reference>
<protein>
    <submittedName>
        <fullName evidence="2">Sulfotransferase</fullName>
    </submittedName>
</protein>
<accession>A0ABX6T5L0</accession>
<evidence type="ECO:0000256" key="1">
    <source>
        <dbReference type="ARBA" id="ARBA00022679"/>
    </source>
</evidence>
<gene>
    <name evidence="2" type="ORF">H9L14_09345</name>
</gene>
<dbReference type="Gene3D" id="3.40.50.300">
    <property type="entry name" value="P-loop containing nucleotide triphosphate hydrolases"/>
    <property type="match status" value="1"/>
</dbReference>
<keyword evidence="3" id="KW-1185">Reference proteome</keyword>
<proteinExistence type="predicted"/>
<sequence>MNTIAARLRRSSGQTIGEAIAALEPSEIAAIGEEYMERTRPFRQTGKPYFVDKMPGNWINATLIRLALPNAKMVDARRYPMACGFSNFKQNYATGVTFSYSLRSIGEFYYDYWRFMRHFDGVQPGAVHRLLNEKLIEDPDGEVRRLLAYIGVPFDDACLEFHANKRAVRTPSAEQVRRPINRDGVDAWRPYEPWLGELKEALGPALEGWES</sequence>